<feature type="region of interest" description="Disordered" evidence="1">
    <location>
        <begin position="183"/>
        <end position="205"/>
    </location>
</feature>
<organism evidence="2 3">
    <name type="scientific">Mycolicibacterium neoaurum</name>
    <name type="common">Mycobacterium neoaurum</name>
    <dbReference type="NCBI Taxonomy" id="1795"/>
    <lineage>
        <taxon>Bacteria</taxon>
        <taxon>Bacillati</taxon>
        <taxon>Actinomycetota</taxon>
        <taxon>Actinomycetes</taxon>
        <taxon>Mycobacteriales</taxon>
        <taxon>Mycobacteriaceae</taxon>
        <taxon>Mycolicibacterium</taxon>
    </lineage>
</organism>
<proteinExistence type="predicted"/>
<sequence>MTTTLTVGNGLTTWSTGGVTTRPRCAARDGSRQEQHGAGGAVMSRPTCVEEPHLAAVSSWSTVAGLWCLRTPIWPRRVLVLVEGQEKRRPTHRRSTAARPRMCATRVTRLQPNAFRLHIWTGAIGKKRLRPLFDPRRRGVLRASASVRVGDRHRKHGRESAGFARVPVCVKIAADPARRFELPGRQQGAGGANVSRRPACGAALR</sequence>
<feature type="compositionally biased region" description="Low complexity" evidence="1">
    <location>
        <begin position="1"/>
        <end position="13"/>
    </location>
</feature>
<dbReference type="AlphaFoldDB" id="A0AAV2WLR0"/>
<gene>
    <name evidence="2" type="ORF">BN1047_02762</name>
</gene>
<feature type="region of interest" description="Disordered" evidence="1">
    <location>
        <begin position="1"/>
        <end position="43"/>
    </location>
</feature>
<evidence type="ECO:0000313" key="2">
    <source>
        <dbReference type="EMBL" id="CDQ44882.1"/>
    </source>
</evidence>
<reference evidence="2" key="2">
    <citation type="submission" date="2015-09" db="EMBL/GenBank/DDBJ databases">
        <title>Draft genome sequence of Mycobacterium neoaurum DSM 44074.</title>
        <authorList>
            <person name="Croce O."/>
            <person name="Robert C."/>
            <person name="Raoult D."/>
            <person name="Drancourt M."/>
        </authorList>
    </citation>
    <scope>NUCLEOTIDE SEQUENCE</scope>
    <source>
        <strain evidence="2">DSM 44074</strain>
    </source>
</reference>
<protein>
    <submittedName>
        <fullName evidence="2">Uncharacterized protein</fullName>
    </submittedName>
</protein>
<reference evidence="2" key="1">
    <citation type="submission" date="2014-05" db="EMBL/GenBank/DDBJ databases">
        <authorList>
            <person name="Urmite Genomes"/>
        </authorList>
    </citation>
    <scope>NUCLEOTIDE SEQUENCE</scope>
    <source>
        <strain evidence="2">DSM 44074</strain>
    </source>
</reference>
<dbReference type="EMBL" id="LK021338">
    <property type="protein sequence ID" value="CDQ44882.1"/>
    <property type="molecule type" value="Genomic_DNA"/>
</dbReference>
<evidence type="ECO:0000313" key="3">
    <source>
        <dbReference type="Proteomes" id="UP000028864"/>
    </source>
</evidence>
<accession>A0AAV2WLR0</accession>
<name>A0AAV2WLR0_MYCNE</name>
<evidence type="ECO:0000256" key="1">
    <source>
        <dbReference type="SAM" id="MobiDB-lite"/>
    </source>
</evidence>
<dbReference type="Proteomes" id="UP000028864">
    <property type="component" value="Unassembled WGS sequence"/>
</dbReference>
<feature type="compositionally biased region" description="Basic and acidic residues" evidence="1">
    <location>
        <begin position="26"/>
        <end position="35"/>
    </location>
</feature>